<dbReference type="FunFam" id="1.10.10.10:FF:000032">
    <property type="entry name" value="Forkhead box protein O4"/>
    <property type="match status" value="1"/>
</dbReference>
<keyword evidence="3" id="KW-0805">Transcription regulation</keyword>
<dbReference type="PRINTS" id="PR00053">
    <property type="entry name" value="FORKHEAD"/>
</dbReference>
<feature type="domain" description="Fork-head" evidence="9">
    <location>
        <begin position="123"/>
        <end position="217"/>
    </location>
</feature>
<feature type="DNA-binding region" description="Fork-head" evidence="7">
    <location>
        <begin position="123"/>
        <end position="217"/>
    </location>
</feature>
<evidence type="ECO:0000256" key="5">
    <source>
        <dbReference type="ARBA" id="ARBA00023163"/>
    </source>
</evidence>
<evidence type="ECO:0000313" key="10">
    <source>
        <dbReference type="EMBL" id="KAJ8267694.1"/>
    </source>
</evidence>
<proteinExistence type="predicted"/>
<dbReference type="SMART" id="SM00339">
    <property type="entry name" value="FH"/>
    <property type="match status" value="1"/>
</dbReference>
<keyword evidence="2" id="KW-0963">Cytoplasm</keyword>
<dbReference type="InterPro" id="IPR036388">
    <property type="entry name" value="WH-like_DNA-bd_sf"/>
</dbReference>
<evidence type="ECO:0000256" key="7">
    <source>
        <dbReference type="PROSITE-ProRule" id="PRU00089"/>
    </source>
</evidence>
<dbReference type="Pfam" id="PF16675">
    <property type="entry name" value="FOXO_KIX_bdg"/>
    <property type="match status" value="1"/>
</dbReference>
<feature type="compositionally biased region" description="Low complexity" evidence="8">
    <location>
        <begin position="322"/>
        <end position="333"/>
    </location>
</feature>
<accession>A0A9Q1DDH3</accession>
<sequence length="654" mass="71691">MESLGQMLMMERGRGNEQREQQVEIDPDFAPQSRPRSCTWPLPCPEDFIGVEEGYPGLHLSSIKEETEDVPACRVEWSGGVPTELKHSAVALAPSPSTLSNLPRATVIDVQLRKAKSSRRNAWGNQSYADLITRAIESTPDRRLTLSQIYDWMVRCVPYFKDKGDSNSSAGWKNSIRHNLSLHSRFMRVQNEGTGKSSWWMLNPGGGKMGKSLRRRAVSVDDGTKWWKSKGRGGGKRGGGAAGPQRSPEQNSPGMLGGIGCGGKGFDSWGDLRSHTGSSDSSGLGGHLSPITAEGEKEETEEDGLSRPVSPRHHPASPTANPPALDLPHLADLTGTISLDEGYPQPPQPLPPPHHRVSEFSFSPASERLHCSSTYSQSGEAMRRHHLPLQTIPESPGHVHGPIRGYSGSSALQNLLVSGPQDFAKDPRLGQNGPFHPLCTLSHSEDSRHDPNHHHNHNHNPNHNLNLGCNPIRDHSQNRSHHNDHNPSHGHNLGHDHDLSHDRGRHQQQAVSPRLNTGLLQSYCSLKAHAPYSSPSKIYNLPPASPAQSPGQLYQPYNVHQQQQEHYFHSQSTGYYGYHTYHYPSHSYKELTTDSSLDFLHGNLDCGTEPFFLNDSVSSHEMAVAVHPSLPQGRGLGLGGLTAPSANAQGWVPG</sequence>
<evidence type="ECO:0000256" key="1">
    <source>
        <dbReference type="ARBA" id="ARBA00004496"/>
    </source>
</evidence>
<keyword evidence="4 7" id="KW-0238">DNA-binding</keyword>
<feature type="region of interest" description="Disordered" evidence="8">
    <location>
        <begin position="209"/>
        <end position="382"/>
    </location>
</feature>
<dbReference type="GO" id="GO:0005634">
    <property type="term" value="C:nucleus"/>
    <property type="evidence" value="ECO:0007669"/>
    <property type="project" value="UniProtKB-SubCell"/>
</dbReference>
<dbReference type="AlphaFoldDB" id="A0A9Q1DDH3"/>
<evidence type="ECO:0000256" key="3">
    <source>
        <dbReference type="ARBA" id="ARBA00023015"/>
    </source>
</evidence>
<dbReference type="SUPFAM" id="SSF46785">
    <property type="entry name" value="Winged helix' DNA-binding domain"/>
    <property type="match status" value="1"/>
</dbReference>
<dbReference type="PROSITE" id="PS00658">
    <property type="entry name" value="FORK_HEAD_2"/>
    <property type="match status" value="1"/>
</dbReference>
<evidence type="ECO:0000256" key="8">
    <source>
        <dbReference type="SAM" id="MobiDB-lite"/>
    </source>
</evidence>
<dbReference type="GO" id="GO:0005737">
    <property type="term" value="C:cytoplasm"/>
    <property type="evidence" value="ECO:0007669"/>
    <property type="project" value="UniProtKB-SubCell"/>
</dbReference>
<dbReference type="Pfam" id="PF00250">
    <property type="entry name" value="Forkhead"/>
    <property type="match status" value="1"/>
</dbReference>
<dbReference type="Gene3D" id="1.10.10.10">
    <property type="entry name" value="Winged helix-like DNA-binding domain superfamily/Winged helix DNA-binding domain"/>
    <property type="match status" value="1"/>
</dbReference>
<evidence type="ECO:0000313" key="11">
    <source>
        <dbReference type="Proteomes" id="UP001152803"/>
    </source>
</evidence>
<evidence type="ECO:0000256" key="6">
    <source>
        <dbReference type="ARBA" id="ARBA00023242"/>
    </source>
</evidence>
<dbReference type="PROSITE" id="PS50039">
    <property type="entry name" value="FORK_HEAD_3"/>
    <property type="match status" value="1"/>
</dbReference>
<dbReference type="PANTHER" id="PTHR45767:SF5">
    <property type="entry name" value="FORKHEAD BOX PROTEIN O6"/>
    <property type="match status" value="1"/>
</dbReference>
<feature type="region of interest" description="Disordered" evidence="8">
    <location>
        <begin position="422"/>
        <end position="510"/>
    </location>
</feature>
<dbReference type="GO" id="GO:0000978">
    <property type="term" value="F:RNA polymerase II cis-regulatory region sequence-specific DNA binding"/>
    <property type="evidence" value="ECO:0007669"/>
    <property type="project" value="TreeGrafter"/>
</dbReference>
<feature type="compositionally biased region" description="Gly residues" evidence="8">
    <location>
        <begin position="255"/>
        <end position="265"/>
    </location>
</feature>
<dbReference type="InterPro" id="IPR030456">
    <property type="entry name" value="TF_fork_head_CS_2"/>
</dbReference>
<comment type="subcellular location">
    <subcellularLocation>
        <location evidence="1">Cytoplasm</location>
    </subcellularLocation>
    <subcellularLocation>
        <location evidence="7">Nucleus</location>
    </subcellularLocation>
</comment>
<organism evidence="10 11">
    <name type="scientific">Conger conger</name>
    <name type="common">Conger eel</name>
    <name type="synonym">Muraena conger</name>
    <dbReference type="NCBI Taxonomy" id="82655"/>
    <lineage>
        <taxon>Eukaryota</taxon>
        <taxon>Metazoa</taxon>
        <taxon>Chordata</taxon>
        <taxon>Craniata</taxon>
        <taxon>Vertebrata</taxon>
        <taxon>Euteleostomi</taxon>
        <taxon>Actinopterygii</taxon>
        <taxon>Neopterygii</taxon>
        <taxon>Teleostei</taxon>
        <taxon>Anguilliformes</taxon>
        <taxon>Congridae</taxon>
        <taxon>Conger</taxon>
    </lineage>
</organism>
<protein>
    <recommendedName>
        <fullName evidence="9">Fork-head domain-containing protein</fullName>
    </recommendedName>
</protein>
<dbReference type="InterPro" id="IPR036390">
    <property type="entry name" value="WH_DNA-bd_sf"/>
</dbReference>
<dbReference type="PANTHER" id="PTHR45767">
    <property type="entry name" value="FORKHEAD BOX PROTEIN O"/>
    <property type="match status" value="1"/>
</dbReference>
<keyword evidence="5" id="KW-0804">Transcription</keyword>
<comment type="caution">
    <text evidence="10">The sequence shown here is derived from an EMBL/GenBank/DDBJ whole genome shotgun (WGS) entry which is preliminary data.</text>
</comment>
<dbReference type="GO" id="GO:0001945">
    <property type="term" value="P:lymph vessel development"/>
    <property type="evidence" value="ECO:0007669"/>
    <property type="project" value="UniProtKB-ARBA"/>
</dbReference>
<evidence type="ECO:0000256" key="4">
    <source>
        <dbReference type="ARBA" id="ARBA00023125"/>
    </source>
</evidence>
<name>A0A9Q1DDH3_CONCO</name>
<dbReference type="EMBL" id="JAFJMO010000009">
    <property type="protein sequence ID" value="KAJ8267694.1"/>
    <property type="molecule type" value="Genomic_DNA"/>
</dbReference>
<feature type="compositionally biased region" description="Basic residues" evidence="8">
    <location>
        <begin position="451"/>
        <end position="460"/>
    </location>
</feature>
<dbReference type="InterPro" id="IPR032068">
    <property type="entry name" value="FOXO_KIX-bd"/>
</dbReference>
<evidence type="ECO:0000259" key="9">
    <source>
        <dbReference type="PROSITE" id="PS50039"/>
    </source>
</evidence>
<dbReference type="OrthoDB" id="5954824at2759"/>
<gene>
    <name evidence="10" type="ORF">COCON_G00128660</name>
</gene>
<dbReference type="Proteomes" id="UP001152803">
    <property type="component" value="Unassembled WGS sequence"/>
</dbReference>
<reference evidence="10" key="1">
    <citation type="journal article" date="2023" name="Science">
        <title>Genome structures resolve the early diversification of teleost fishes.</title>
        <authorList>
            <person name="Parey E."/>
            <person name="Louis A."/>
            <person name="Montfort J."/>
            <person name="Bouchez O."/>
            <person name="Roques C."/>
            <person name="Iampietro C."/>
            <person name="Lluch J."/>
            <person name="Castinel A."/>
            <person name="Donnadieu C."/>
            <person name="Desvignes T."/>
            <person name="Floi Bucao C."/>
            <person name="Jouanno E."/>
            <person name="Wen M."/>
            <person name="Mejri S."/>
            <person name="Dirks R."/>
            <person name="Jansen H."/>
            <person name="Henkel C."/>
            <person name="Chen W.J."/>
            <person name="Zahm M."/>
            <person name="Cabau C."/>
            <person name="Klopp C."/>
            <person name="Thompson A.W."/>
            <person name="Robinson-Rechavi M."/>
            <person name="Braasch I."/>
            <person name="Lecointre G."/>
            <person name="Bobe J."/>
            <person name="Postlethwait J.H."/>
            <person name="Berthelot C."/>
            <person name="Roest Crollius H."/>
            <person name="Guiguen Y."/>
        </authorList>
    </citation>
    <scope>NUCLEOTIDE SEQUENCE</scope>
    <source>
        <strain evidence="10">Concon-B</strain>
    </source>
</reference>
<feature type="compositionally biased region" description="Basic and acidic residues" evidence="8">
    <location>
        <begin position="472"/>
        <end position="502"/>
    </location>
</feature>
<dbReference type="GO" id="GO:0000981">
    <property type="term" value="F:DNA-binding transcription factor activity, RNA polymerase II-specific"/>
    <property type="evidence" value="ECO:0007669"/>
    <property type="project" value="TreeGrafter"/>
</dbReference>
<keyword evidence="6 7" id="KW-0539">Nucleus</keyword>
<dbReference type="InterPro" id="IPR001766">
    <property type="entry name" value="Fork_head_dom"/>
</dbReference>
<evidence type="ECO:0000256" key="2">
    <source>
        <dbReference type="ARBA" id="ARBA00022490"/>
    </source>
</evidence>
<keyword evidence="11" id="KW-1185">Reference proteome</keyword>